<dbReference type="Proteomes" id="UP000642920">
    <property type="component" value="Unassembled WGS sequence"/>
</dbReference>
<dbReference type="InterPro" id="IPR058512">
    <property type="entry name" value="DUF8199"/>
</dbReference>
<evidence type="ECO:0000256" key="1">
    <source>
        <dbReference type="SAM" id="SignalP"/>
    </source>
</evidence>
<dbReference type="RefSeq" id="WP_201923573.1">
    <property type="nucleotide sequence ID" value="NZ_JAERQG010000004.1"/>
</dbReference>
<keyword evidence="1" id="KW-0732">Signal</keyword>
<feature type="signal peptide" evidence="1">
    <location>
        <begin position="1"/>
        <end position="22"/>
    </location>
</feature>
<reference evidence="2" key="1">
    <citation type="submission" date="2021-01" db="EMBL/GenBank/DDBJ databases">
        <title>Marivirga sp. nov., isolated from intertidal surface sediments.</title>
        <authorList>
            <person name="Zhang M."/>
        </authorList>
    </citation>
    <scope>NUCLEOTIDE SEQUENCE</scope>
    <source>
        <strain evidence="2">SM1354</strain>
    </source>
</reference>
<dbReference type="NCBIfam" id="NF047658">
    <property type="entry name" value="HYC_CC_PP"/>
    <property type="match status" value="1"/>
</dbReference>
<evidence type="ECO:0000313" key="3">
    <source>
        <dbReference type="Proteomes" id="UP000642920"/>
    </source>
</evidence>
<proteinExistence type="predicted"/>
<gene>
    <name evidence="2" type="ORF">JKP34_15750</name>
</gene>
<dbReference type="InterPro" id="IPR058060">
    <property type="entry name" value="HYC_CC_PP"/>
</dbReference>
<dbReference type="EMBL" id="JAERQG010000004">
    <property type="protein sequence ID" value="MBL0766721.1"/>
    <property type="molecule type" value="Genomic_DNA"/>
</dbReference>
<organism evidence="2 3">
    <name type="scientific">Marivirga atlantica</name>
    <dbReference type="NCBI Taxonomy" id="1548457"/>
    <lineage>
        <taxon>Bacteria</taxon>
        <taxon>Pseudomonadati</taxon>
        <taxon>Bacteroidota</taxon>
        <taxon>Cytophagia</taxon>
        <taxon>Cytophagales</taxon>
        <taxon>Marivirgaceae</taxon>
        <taxon>Marivirga</taxon>
    </lineage>
</organism>
<evidence type="ECO:0008006" key="4">
    <source>
        <dbReference type="Google" id="ProtNLM"/>
    </source>
</evidence>
<sequence>MNFRTITALVFSLLMLSTSLGAVVYQHFCGSSLKELSLTKIEKHCKAHQTEGMCHHETEKEGCCKTEKQNLDTSDKNKPTSENYGIIKKGSQFVTVFYVLVQYLFTNPFESSGSAVVEVSPDPPPLPTDSLHVRYQQFLI</sequence>
<feature type="chain" id="PRO_5037105596" description="Secreted protein" evidence="1">
    <location>
        <begin position="23"/>
        <end position="140"/>
    </location>
</feature>
<name>A0A937AD22_9BACT</name>
<accession>A0A937AD22</accession>
<dbReference type="Pfam" id="PF26622">
    <property type="entry name" value="DUF8199"/>
    <property type="match status" value="1"/>
</dbReference>
<comment type="caution">
    <text evidence="2">The sequence shown here is derived from an EMBL/GenBank/DDBJ whole genome shotgun (WGS) entry which is preliminary data.</text>
</comment>
<protein>
    <recommendedName>
        <fullName evidence="4">Secreted protein</fullName>
    </recommendedName>
</protein>
<keyword evidence="3" id="KW-1185">Reference proteome</keyword>
<dbReference type="AlphaFoldDB" id="A0A937AD22"/>
<evidence type="ECO:0000313" key="2">
    <source>
        <dbReference type="EMBL" id="MBL0766721.1"/>
    </source>
</evidence>